<feature type="compositionally biased region" description="Polar residues" evidence="5">
    <location>
        <begin position="2236"/>
        <end position="2247"/>
    </location>
</feature>
<evidence type="ECO:0000313" key="10">
    <source>
        <dbReference type="WBParaSite" id="ACOC_0000944001-mRNA-1"/>
    </source>
</evidence>
<feature type="domain" description="Myb-like" evidence="6">
    <location>
        <begin position="98"/>
        <end position="145"/>
    </location>
</feature>
<organism evidence="10">
    <name type="scientific">Angiostrongylus costaricensis</name>
    <name type="common">Nematode worm</name>
    <dbReference type="NCBI Taxonomy" id="334426"/>
    <lineage>
        <taxon>Eukaryota</taxon>
        <taxon>Metazoa</taxon>
        <taxon>Ecdysozoa</taxon>
        <taxon>Nematoda</taxon>
        <taxon>Chromadorea</taxon>
        <taxon>Rhabditida</taxon>
        <taxon>Rhabditina</taxon>
        <taxon>Rhabditomorpha</taxon>
        <taxon>Strongyloidea</taxon>
        <taxon>Metastrongylidae</taxon>
        <taxon>Angiostrongylus</taxon>
    </lineage>
</organism>
<dbReference type="PROSITE" id="PS51293">
    <property type="entry name" value="SANT"/>
    <property type="match status" value="1"/>
</dbReference>
<dbReference type="Pfam" id="PF25299">
    <property type="entry name" value="ZZ_ADA2"/>
    <property type="match status" value="1"/>
</dbReference>
<feature type="region of interest" description="Disordered" evidence="5">
    <location>
        <begin position="2158"/>
        <end position="2193"/>
    </location>
</feature>
<keyword evidence="9" id="KW-1185">Reference proteome</keyword>
<feature type="compositionally biased region" description="Basic and acidic residues" evidence="5">
    <location>
        <begin position="5285"/>
        <end position="5302"/>
    </location>
</feature>
<comment type="subcellular location">
    <subcellularLocation>
        <location evidence="1">Nucleus</location>
    </subcellularLocation>
</comment>
<dbReference type="Proteomes" id="UP000267027">
    <property type="component" value="Unassembled WGS sequence"/>
</dbReference>
<dbReference type="PANTHER" id="PTHR12374">
    <property type="entry name" value="TRANSCRIPTIONAL ADAPTOR 2 ADA2 -RELATED"/>
    <property type="match status" value="1"/>
</dbReference>
<feature type="compositionally biased region" description="Polar residues" evidence="5">
    <location>
        <begin position="1926"/>
        <end position="1947"/>
    </location>
</feature>
<dbReference type="InterPro" id="IPR017884">
    <property type="entry name" value="SANT_dom"/>
</dbReference>
<dbReference type="EMBL" id="UYYA01004297">
    <property type="protein sequence ID" value="VDM61026.1"/>
    <property type="molecule type" value="Genomic_DNA"/>
</dbReference>
<dbReference type="OrthoDB" id="270417at2759"/>
<feature type="region of interest" description="Disordered" evidence="5">
    <location>
        <begin position="4833"/>
        <end position="4854"/>
    </location>
</feature>
<protein>
    <submittedName>
        <fullName evidence="10">SANT domain-containing protein</fullName>
    </submittedName>
</protein>
<feature type="region of interest" description="Disordered" evidence="5">
    <location>
        <begin position="5268"/>
        <end position="5302"/>
    </location>
</feature>
<dbReference type="InterPro" id="IPR000433">
    <property type="entry name" value="Znf_ZZ"/>
</dbReference>
<dbReference type="GO" id="GO:0003682">
    <property type="term" value="F:chromatin binding"/>
    <property type="evidence" value="ECO:0007669"/>
    <property type="project" value="TreeGrafter"/>
</dbReference>
<dbReference type="GO" id="GO:0003713">
    <property type="term" value="F:transcription coactivator activity"/>
    <property type="evidence" value="ECO:0007669"/>
    <property type="project" value="TreeGrafter"/>
</dbReference>
<dbReference type="GO" id="GO:0006338">
    <property type="term" value="P:chromatin remodeling"/>
    <property type="evidence" value="ECO:0007669"/>
    <property type="project" value="TreeGrafter"/>
</dbReference>
<evidence type="ECO:0000259" key="7">
    <source>
        <dbReference type="PROSITE" id="PS51293"/>
    </source>
</evidence>
<feature type="region of interest" description="Disordered" evidence="5">
    <location>
        <begin position="1520"/>
        <end position="1541"/>
    </location>
</feature>
<feature type="compositionally biased region" description="Acidic residues" evidence="5">
    <location>
        <begin position="273"/>
        <end position="282"/>
    </location>
</feature>
<evidence type="ECO:0000259" key="6">
    <source>
        <dbReference type="PROSITE" id="PS50090"/>
    </source>
</evidence>
<feature type="region of interest" description="Disordered" evidence="5">
    <location>
        <begin position="1426"/>
        <end position="1461"/>
    </location>
</feature>
<dbReference type="Gene3D" id="1.10.10.60">
    <property type="entry name" value="Homeodomain-like"/>
    <property type="match status" value="1"/>
</dbReference>
<feature type="region of interest" description="Disordered" evidence="5">
    <location>
        <begin position="228"/>
        <end position="286"/>
    </location>
</feature>
<evidence type="ECO:0000256" key="3">
    <source>
        <dbReference type="ARBA" id="ARBA00022771"/>
    </source>
</evidence>
<feature type="region of interest" description="Disordered" evidence="5">
    <location>
        <begin position="1104"/>
        <end position="1138"/>
    </location>
</feature>
<feature type="region of interest" description="Disordered" evidence="5">
    <location>
        <begin position="311"/>
        <end position="393"/>
    </location>
</feature>
<reference evidence="10" key="1">
    <citation type="submission" date="2016-04" db="UniProtKB">
        <authorList>
            <consortium name="WormBaseParasite"/>
        </authorList>
    </citation>
    <scope>IDENTIFICATION</scope>
</reference>
<dbReference type="InterPro" id="IPR041983">
    <property type="entry name" value="ADA2-like_ZZ"/>
</dbReference>
<dbReference type="GO" id="GO:0006357">
    <property type="term" value="P:regulation of transcription by RNA polymerase II"/>
    <property type="evidence" value="ECO:0007669"/>
    <property type="project" value="TreeGrafter"/>
</dbReference>
<keyword evidence="3" id="KW-0863">Zinc-finger</keyword>
<feature type="compositionally biased region" description="Low complexity" evidence="5">
    <location>
        <begin position="4773"/>
        <end position="4784"/>
    </location>
</feature>
<feature type="compositionally biased region" description="Low complexity" evidence="5">
    <location>
        <begin position="1443"/>
        <end position="1461"/>
    </location>
</feature>
<feature type="domain" description="SANT" evidence="7">
    <location>
        <begin position="96"/>
        <end position="149"/>
    </location>
</feature>
<feature type="region of interest" description="Disordered" evidence="5">
    <location>
        <begin position="4947"/>
        <end position="4966"/>
    </location>
</feature>
<dbReference type="InterPro" id="IPR055141">
    <property type="entry name" value="TADA2A_B-like_dom"/>
</dbReference>
<keyword evidence="4" id="KW-0862">Zinc</keyword>
<dbReference type="SUPFAM" id="SSF46689">
    <property type="entry name" value="Homeodomain-like"/>
    <property type="match status" value="1"/>
</dbReference>
<feature type="region of interest" description="Disordered" evidence="5">
    <location>
        <begin position="2054"/>
        <end position="2142"/>
    </location>
</feature>
<feature type="compositionally biased region" description="Basic and acidic residues" evidence="5">
    <location>
        <begin position="2133"/>
        <end position="2142"/>
    </location>
</feature>
<dbReference type="WBParaSite" id="ACOC_0000944001-mRNA-1">
    <property type="protein sequence ID" value="ACOC_0000944001-mRNA-1"/>
    <property type="gene ID" value="ACOC_0000944001"/>
</dbReference>
<dbReference type="Pfam" id="PF22941">
    <property type="entry name" value="TADA2A-like_3rd"/>
    <property type="match status" value="1"/>
</dbReference>
<feature type="compositionally biased region" description="Polar residues" evidence="5">
    <location>
        <begin position="2054"/>
        <end position="2069"/>
    </location>
</feature>
<dbReference type="CDD" id="cd02335">
    <property type="entry name" value="ZZ_ADA2"/>
    <property type="match status" value="1"/>
</dbReference>
<dbReference type="OMA" id="AMKHHRI"/>
<dbReference type="STRING" id="334426.A0A0R3PU92"/>
<gene>
    <name evidence="8" type="ORF">ACOC_LOCUS9441</name>
</gene>
<feature type="compositionally biased region" description="Polar residues" evidence="5">
    <location>
        <begin position="1122"/>
        <end position="1138"/>
    </location>
</feature>
<evidence type="ECO:0000256" key="2">
    <source>
        <dbReference type="ARBA" id="ARBA00022723"/>
    </source>
</evidence>
<feature type="region of interest" description="Disordered" evidence="5">
    <location>
        <begin position="4186"/>
        <end position="4205"/>
    </location>
</feature>
<feature type="compositionally biased region" description="Acidic residues" evidence="5">
    <location>
        <begin position="324"/>
        <end position="338"/>
    </location>
</feature>
<dbReference type="GO" id="GO:0008270">
    <property type="term" value="F:zinc ion binding"/>
    <property type="evidence" value="ECO:0007669"/>
    <property type="project" value="UniProtKB-KW"/>
</dbReference>
<feature type="region of interest" description="Disordered" evidence="5">
    <location>
        <begin position="1921"/>
        <end position="1947"/>
    </location>
</feature>
<feature type="compositionally biased region" description="Basic and acidic residues" evidence="5">
    <location>
        <begin position="2086"/>
        <end position="2097"/>
    </location>
</feature>
<sequence length="5302" mass="599443">MGTIIRAGQRLPFEKPVQFIVLSNKIKMASSGGSESKDIIICINCRQRIQHRLHVKCCECPAMICIDCFSCGCEAGRHFRGHNYEIRDPLGGRIFDAKGSWGAIEERKLLEAAYRFKLGNWGEVTRMMETNRPVSQVKEYYDRFFIRGPIGQLALKLLNWEEAKRTMIADGSLRYQCEADRITYMLLIVDALKEGKERLDPNDDNLTTVVEKIVRDYVNRLDVDARQQPQCGKECEPSDINDVALTDDSCDPSDGEMDRNKPPEDAYSTGLEPENDSDEDDSNTISFSRTVKVKRIRCGLRKAALEKNGKTSRYRRVQAYSSSTDDDCGSGEDGEAVETDQTSVEEVQDSMHGLEREDTTDEYTASDSEEPKAEFVQLSSNTTGSVRRRKRARLASKKARRLKEIQKRMARMTKVAERRLSELAELCSAEKVQELRASKPELALYSNDYSARPKVRQSDMDMLAYNPCRSDFEWEWCNEAENLISRMMIEESSDRVEEFENDIKYNRILKIRKAYRRAIVEHDKIPEFFKFMMNMTMEKRKASQIFSQRTALEKLTVRAQQCLTKKELEDLRGHIERSSELLERIAKLQELQRNGICSLKEAVFLVNVLCWTRILMDSLASLLFISTMIELYFLFAFSSLLFLKRKLRCYCWRNIHLKMKHIPCSLEGKVQNDLYVEEVVVDGPQESSLLKLVFHKPCSRRHRALKSFKLCESVFTHNTGDPAEASQGSTTSTSSSAHDGNYPVIVEAVLSANTVEDIADTHPDFARLLIDCYSAGCDLEEYKREFQRLKNLRIKRQGGVNQTLSFSLFPSVPSDLPSHLFVRLLKFHSLYEGACRKYITDVVNRRAEAPAGFPFNLARVGIHDLIQGDVTSEYFAPTTANQSVVGPYHEQDFQFAQPFATSQVGMTSEVNYSPAFNNSTLARVSVTTSSNVGAHLSNNETSCTPSMQRTTSMDPYTQGDGLNLSEGAIPATPFAERRLVATSLPSWSQQEPILSVPRSQMATPLPPLEIRQCPISELTRDTRVESQTMQTPVHYMQARQFSTPIPQVEIRQSYSIAPTMQTHQYHPVSTSGMHGNVCEDSQRVMTATPMHGNADTSLQNQVTPFATPTRKPRTRRKAPMAPSTNQIQPQQSMTLQSRQMSATPIPGWHGHQANKSVRGVQAHSTLVQNKNVITSSVTTMQQQLAASAQDHREVMDSNAIPMSTWLPQQVRSSNAQGEGGPLVSSLPPLSQFTAPQPQQCQMKIPYPSMQNRQLVTLHHGQPGDVATAHHYEQSPHVYSQSGEMVATVPFAQSGLTSVTYGQHQDLSSQMGSSAAEMYQSQGVSYQWPTVASANVYRQQPQFVQQSPYGQQSQFDQRMIAENQPHVAFVGNHSAQYPTQGVHSQQSQYLQTAEIQKVSAFSQPFSYMQQSYPASTVFQQQSPYSQSSNFSHTCSQRSPRTRQQADQQQQQHYHQQHMQQQHIQRQIYESPAQYGDQYSHMVSSYSAQPACGLQTTQHVGIQGQQMSTSCEVANVGVSQHASEISSNKQQETPSFPSGLMDMSGSSSSGVIIDMLQNHEALTSNEALEANLDQHATRYSDMVSSSISGAVLIEPMMDGELRTFDITQCPPPPRNDSEATVPARISPNSCSPGMMVADDESSSLIPTFFYPKDFSQNDISEIDIQGSPVEKGLNCQHFRFDIILAMKHHRIEKEDYERTLFELDQMEKEKCAGPLGDLLMKRLGLKRQVQQSHGEKFSVDELVAAFAANARIRESNTKLSERRESSELFTEFLEDITPVPSNASSNFAVKRDSILYHQVPSSSTPGSDALRSVDATADLGYLLSDDVIAEFNSLTPTTLSAQKSLLVPAPEPLFNVDQPSMCMSPLKDPTCDEAPIFADMSYESNSGPISEKTLTETAFLANDSHAVFSVSLIGTSFSCGQPAAPAKNRSSPATDLSGQPSVSISQTSTLPSSEFCRTTALSSECTSPKLNTITELMVSTKSSPECDQISRTTFSFGAPAQPARRLDAFSSDNLEKVSPLVISPEPLSDEAEWWRRDDLTPPMLDGLNQVVSETSEPLPMAQQSPGNSKCCTSHEGDHVGNDAIGSGGKDDGGGDKHDDGDDDDDINDAGDVSNINVVAAEGVNSDNDDDDAENDNSHDGNRMDSFETLDFLKHCAKMDSGTSVSAKQLRSPVRKSSGKDLETPDSPLPQRSVCPKYSNVEALQRISNKSTSEHVKKPVKKTNKLLFVSDSSDETSKEGCSTLSGSHHSASYPDVSLVVSKKSRSPSTRHATFRRCAKKKKKKSPMALKVSKETPRKSVLSKVELSRERLAKQIAEIIEEERNKLSPEESRLPRRQLSPATLNIVIQDLMQHHISEDTSPNRDLFASKLLGKDVFSKLFCRAGKCVFRHYEELDEFRRKEKGKGRRKGGTSRKRDTELLRGIRKSREIQKYRDAVRAAKEPSEAEKAAAAEKAKLEAMPWLARSTFKPDVQQGSSTRFVIPKKSNTTTSGPQKSGCSSGSTAESNHGSVVPHNVSDMKIGHQRHQEGAVGHKASSTSEKGLKKVRLPPFHAAHKSCTRLHHRESIPKLGAEANVRKIEEISTSSFFGAPKFSLCRARVKYTWPLKRCRSTSAVIEEPLEMNLDRIMEEQAIEEFAHSDVSFGLEMNSFSGVSFGEPSPTVLVLETLPTTSCIPERESPLAALALQEELSRSEMGFPDDQFDGLSYLAGMPESEFSIKGESSGSVSSICLQNVILKSSQQSADEMILKSSQQSADETEVQPTSNTSEENRVDQFEQVDWMRTDHGSQTFFSSDFDVEPWHLSPSLVSLTHKYPPQNIHVATTASNVASLYSSLQEELDSIVRDTLGEALCSPGPMEYLLPTALGLERFDWPKADVSFRSYALDIVLPKLSCDKARIPILDLCCCERCLTRCVYYCDDDEWKYLYDCAVSRRKGVDSWQLASHPLSPLPHQVCSTDCSLCRKSETGCVSFTWYEHAFPFQDYSLSLVRTFPKFYEFMRKPAYEVARVCCPVYHRILETDEFTRIFAHEDSCSLNRQTSVKNASVVWAQFQSTCVQDSISTFLSPKHIVLEAQSCAANTETMQPIYQKLFAKYSMTISSVMNMNLHCIGPSIECLVCIPVPKTEVFCTNIVEAELLYIRDDSVLTTKSIINIPRTSFAFLSICSSSAAFGTPRWILDNSNCYTEIALPHALLDARTLSVCHFNVGMEWPNSFSSTICALPIHRLDSTSLTCHHQSETLLRTGYSFNTQISLALLVFDFTFYQHCNIRVRRKREGVSACTFLTLPVCDLETSFLSASEVKVERKGREFGAIAEISVPQPREEFSFLNVYELNIERYHQGFADSVTGLLPLPRREYTMLTFLKLNVRRKKMGFSGATQTLVYIPRAEFSVLSVTRVDVHHTRETNIGTSNRVISISRDDTVVLKSFEMNIKRRKRPVSCNYKYYAAVPRQDSAKLNCYHLPVRFCRLDDRSHLEYICPIPRVYKTVYSVIAQSFDFISQEVSLFDTCKSIDTSAEESTLAHILVVSVHRCRKEQSLFIRHIEPYSEMGSYKLTSLMREESFSKYLNSDGVHKNSKINLSTPRKSVEILRLSTVRMSRKRRYEEEAFVYVKRLALEDRADLFLTEKNFCGNFNRTTEVVFVKDPRHPVKCKNSFMELSMRWRNFAHRHMPHLVFSSYMVTQFALLLQRVFTGAIDRCTISMKELSCLISNSDGRYNLDIFTNSERVVISDPASSGLIWDRLMKLRLQRKSSELLNRKSLAHLYIFLGKPNLPRIGRPWRRWLKPLEIISDSRIGCQLALCMRVPDLIGVDDMDAKLQAIKMWWTLMMLRGTVPWSLYPCFSRRQLFVLVRLLEALENVERPPFCLYPPKLFFKAVKKILSHPRLNLIPKDVYHPDITTMATLLKMKRNRVFHVDRSLPELLSHWMDDMNKIDAYLADDVTISAICPSKFLTQSEWAWKNYNQGCVPEWIEYNRSISVEKTIDKLTECLVDDSLPLEQRKRISVLRTALGAWSKYDNGPSIDQIPVDIINPFALSPSLIAMLPMPKEFVDECFVFLEKVSKKSGRLCQNPIKRSIKSSLSWSWRPSERLACAGKPTNAGIKASGKTTISTIFEEFWKCPQDFSSNSNFNKNESMTQEPRIVKKINARDERLGAQDGSKQLLCLQENKSTVKVKDRRSILSEENVSHSQRCRRLRKRKDAVVDESPPIFDSPRPLKKSKFETRKRGLVTISDEEGPSSAKHSMKKCAILAAQGSDAPLLPRSTKRRRGTEFRDSDSRTGIAVSSHSSMPRVVKKSRPATIFDVTNFEWVLEMSLRRPRAFVGLYKTMKYQHRILEKRRWVEKNRKLYDKAQFTKFLRESCHSEVEMLQKTRLLKAEKDMERVLGVSRLDAEKTVKFAIKDLAYWYGMNSRYAAQAEVLANEVLEKARRFDIALELLKNEEAKMEGEGLESFSENAIEKIVSATLNSVIQSIETVAFKEMEQCERELLVVGKTLMDMIEQVDEGVYRLEELSMNEIAETVVPSSSKCNSVASNGMTLTSICGSSHEECDYRKYYEIGQDSIGNSIINLKSKEQQSLKFFNNPAQPLFHKQSRLPLSFAYISMVINTGVVLNLNIPLQPRFKRPRRADNDIDLLPPGDFSPYSTDEEWEDYYEKKDRFENHPLPPQMSWSSFRVDDCDDDDRASGVARLRSCSCGIENERTMQWVAKLSTISTRRCYSEELLPLDNLCIRPSLHRNPIRWNSTLSCISLERLPILEPATSTVKAKAVVNWRRQFSLQHHAKLPSSSRQRSISLSPSWKPEVSSLSQKDGRESLCESRRDRLMYRRALSFCRFRVYNTIKLLIPGQRQRPKTGDRPIPSPIHREKDLPQQWIRRSSPHRQDFIRMVQYRLEVQGQRSIPVLWRSRPDHCESPTLWADRDGGNETQIIQGTPVLEPRECLLECPIAVYNPPPTWNTMMWSQSEKRSDVGRSLRNSSSEPSAFHRVLARPQPIDISTLDVELETDDDSNDKVPQWPLLKKLRGMERELLAAGNPVAVERQKIREYNRQIRNEVHEQDGLCEQMRQLQQLYLVYFTAQQLLLAQVLSASCIQFTQEQQSIIENMEQQQELDQRWYSLLREEQQLTRRRTRDAVLTDMLFLRPEPYEVTYHSFFGCNRFFLSNILGIQNDDSSRCYEVGNTSVVAPDLSQMLGQSKDRIPDEEEMSIEVIDVGPEDNDEGIMAGLIAFEDSKHGADLVLNSSGPVEENTSITFAMNADPNIDTERESTVSDASVRQVSISTASSPTILIKSPDNRTALSPLLDRRGRPDGDDRSTSPEL</sequence>
<feature type="region of interest" description="Disordered" evidence="5">
    <location>
        <begin position="2478"/>
        <end position="2507"/>
    </location>
</feature>
<name>A0A0R3PU92_ANGCS</name>
<feature type="compositionally biased region" description="Polar residues" evidence="5">
    <location>
        <begin position="2741"/>
        <end position="2763"/>
    </location>
</feature>
<evidence type="ECO:0000313" key="8">
    <source>
        <dbReference type="EMBL" id="VDM61026.1"/>
    </source>
</evidence>
<evidence type="ECO:0000256" key="5">
    <source>
        <dbReference type="SAM" id="MobiDB-lite"/>
    </source>
</evidence>
<feature type="region of interest" description="Disordered" evidence="5">
    <location>
        <begin position="4773"/>
        <end position="4792"/>
    </location>
</feature>
<dbReference type="InterPro" id="IPR009057">
    <property type="entry name" value="Homeodomain-like_sf"/>
</dbReference>
<dbReference type="CDD" id="cd00167">
    <property type="entry name" value="SANT"/>
    <property type="match status" value="1"/>
</dbReference>
<feature type="region of interest" description="Disordered" evidence="5">
    <location>
        <begin position="2741"/>
        <end position="2767"/>
    </location>
</feature>
<dbReference type="SMART" id="SM00717">
    <property type="entry name" value="SANT"/>
    <property type="match status" value="1"/>
</dbReference>
<evidence type="ECO:0000256" key="1">
    <source>
        <dbReference type="ARBA" id="ARBA00004123"/>
    </source>
</evidence>
<evidence type="ECO:0000256" key="4">
    <source>
        <dbReference type="ARBA" id="ARBA00022833"/>
    </source>
</evidence>
<dbReference type="GO" id="GO:0005634">
    <property type="term" value="C:nucleus"/>
    <property type="evidence" value="ECO:0007669"/>
    <property type="project" value="UniProtKB-SubCell"/>
</dbReference>
<dbReference type="PROSITE" id="PS50090">
    <property type="entry name" value="MYB_LIKE"/>
    <property type="match status" value="1"/>
</dbReference>
<feature type="compositionally biased region" description="Polar residues" evidence="5">
    <location>
        <begin position="1426"/>
        <end position="1441"/>
    </location>
</feature>
<feature type="region of interest" description="Disordered" evidence="5">
    <location>
        <begin position="2226"/>
        <end position="2249"/>
    </location>
</feature>
<dbReference type="GO" id="GO:0070461">
    <property type="term" value="C:SAGA-type complex"/>
    <property type="evidence" value="ECO:0007669"/>
    <property type="project" value="TreeGrafter"/>
</dbReference>
<feature type="compositionally biased region" description="Polar residues" evidence="5">
    <location>
        <begin position="1520"/>
        <end position="1534"/>
    </location>
</feature>
<evidence type="ECO:0000313" key="9">
    <source>
        <dbReference type="Proteomes" id="UP000267027"/>
    </source>
</evidence>
<dbReference type="InterPro" id="IPR001005">
    <property type="entry name" value="SANT/Myb"/>
</dbReference>
<feature type="compositionally biased region" description="Polar residues" evidence="5">
    <location>
        <begin position="2478"/>
        <end position="2505"/>
    </location>
</feature>
<keyword evidence="2" id="KW-0479">Metal-binding</keyword>
<proteinExistence type="predicted"/>
<dbReference type="PANTHER" id="PTHR12374:SF63">
    <property type="entry name" value="TRANSCRIPTIONAL ADAPTER 2-BETA"/>
    <property type="match status" value="1"/>
</dbReference>
<feature type="region of interest" description="Disordered" evidence="5">
    <location>
        <begin position="4248"/>
        <end position="4272"/>
    </location>
</feature>
<accession>A0A0R3PU92</accession>
<reference evidence="8 9" key="2">
    <citation type="submission" date="2018-11" db="EMBL/GenBank/DDBJ databases">
        <authorList>
            <consortium name="Pathogen Informatics"/>
        </authorList>
    </citation>
    <scope>NUCLEOTIDE SEQUENCE [LARGE SCALE GENOMIC DNA]</scope>
    <source>
        <strain evidence="8 9">Costa Rica</strain>
    </source>
</reference>